<feature type="transmembrane region" description="Helical" evidence="1">
    <location>
        <begin position="39"/>
        <end position="58"/>
    </location>
</feature>
<keyword evidence="1" id="KW-1133">Transmembrane helix</keyword>
<evidence type="ECO:0000313" key="3">
    <source>
        <dbReference type="Proteomes" id="UP000673975"/>
    </source>
</evidence>
<keyword evidence="3" id="KW-1185">Reference proteome</keyword>
<name>A0A8J7RNZ5_9BACT</name>
<feature type="transmembrane region" description="Helical" evidence="1">
    <location>
        <begin position="64"/>
        <end position="88"/>
    </location>
</feature>
<organism evidence="2 3">
    <name type="scientific">Natronogracilivirga saccharolytica</name>
    <dbReference type="NCBI Taxonomy" id="2812953"/>
    <lineage>
        <taxon>Bacteria</taxon>
        <taxon>Pseudomonadati</taxon>
        <taxon>Balneolota</taxon>
        <taxon>Balneolia</taxon>
        <taxon>Balneolales</taxon>
        <taxon>Cyclonatronaceae</taxon>
        <taxon>Natronogracilivirga</taxon>
    </lineage>
</organism>
<sequence>MIKRSKKTEDIFQRRKVRDVSLTDGTEQPVRSLKGVNPLHIGASVLMMITGFFAIFVSMTEQVFTFWISSVLSLLGSMSAMVGLWVFYETVRDRKSMDNLVKKAIIRVIRNQN</sequence>
<dbReference type="EMBL" id="JAFIDN010000001">
    <property type="protein sequence ID" value="MBP3191174.1"/>
    <property type="molecule type" value="Genomic_DNA"/>
</dbReference>
<evidence type="ECO:0000313" key="2">
    <source>
        <dbReference type="EMBL" id="MBP3191174.1"/>
    </source>
</evidence>
<keyword evidence="1" id="KW-0472">Membrane</keyword>
<dbReference type="RefSeq" id="WP_210509406.1">
    <property type="nucleotide sequence ID" value="NZ_JAFIDN010000001.1"/>
</dbReference>
<gene>
    <name evidence="2" type="ORF">NATSA_00710</name>
</gene>
<dbReference type="Proteomes" id="UP000673975">
    <property type="component" value="Unassembled WGS sequence"/>
</dbReference>
<proteinExistence type="predicted"/>
<dbReference type="AlphaFoldDB" id="A0A8J7RNZ5"/>
<reference evidence="2" key="1">
    <citation type="submission" date="2021-02" db="EMBL/GenBank/DDBJ databases">
        <title>Natronogracilivirga saccharolytica gen. nov. sp. nov. a new anaerobic, haloalkiliphilic carbohydrate-fermenting bacterium from soda lake and proposing of Cyclonatronumiaceae fam. nov. in the phylum Balneolaeota.</title>
        <authorList>
            <person name="Zhilina T.N."/>
            <person name="Sorokin D.Y."/>
            <person name="Zavarzina D.G."/>
            <person name="Toshchakov S.V."/>
            <person name="Kublanov I.V."/>
        </authorList>
    </citation>
    <scope>NUCLEOTIDE SEQUENCE</scope>
    <source>
        <strain evidence="2">Z-1702</strain>
    </source>
</reference>
<protein>
    <submittedName>
        <fullName evidence="2">Uncharacterized protein</fullName>
    </submittedName>
</protein>
<keyword evidence="1" id="KW-0812">Transmembrane</keyword>
<evidence type="ECO:0000256" key="1">
    <source>
        <dbReference type="SAM" id="Phobius"/>
    </source>
</evidence>
<comment type="caution">
    <text evidence="2">The sequence shown here is derived from an EMBL/GenBank/DDBJ whole genome shotgun (WGS) entry which is preliminary data.</text>
</comment>
<accession>A0A8J7RNZ5</accession>